<dbReference type="Gene3D" id="2.30.40.10">
    <property type="entry name" value="Urease, subunit C, domain 1"/>
    <property type="match status" value="2"/>
</dbReference>
<sequence length="489" mass="52626">MTPAPTTTTERTELLRGTGRTRMDPKLAHMDPYTHPPSVLPIRIIAGEVVTMDPRNPRAEAIAVQGERIVAVGSLAAVTAEVAAHAAGIAAPVESAAGCIVPGFIDSHFYLQRGGIKVVDLLRDSEPTLDEFQRVMADTALEPDWPAGEPTDLERREGLRRIQPLLHALGITGVADPWATADALRVYQQAHAAGELTLRVTAMPYFEGLRDHLISPDEVIARVGGLGIGSGFGDSILSFGALKVYVDGEGKRQQALREQPWPATGVTGIQAIDPDELEKIADFCATRGWALGVHAIGGAAMRLALDAFERVDARTPLDGLRFRLIHAYLEPSADTIARAARMGVLVSSQPAIQWQNGAWLRETLGASAASANPLRSWLDGGVRVALGSDGPYFPFDPLRLMWFVRTRAVCGEEEPVGAEQQLTPEEALRACTTDPAYAAFADDERGMLRPGMLADWAELSFDPLTCRDDELLTGTVFRTVVGGRAVYAG</sequence>
<evidence type="ECO:0000313" key="3">
    <source>
        <dbReference type="EMBL" id="KAA9108012.1"/>
    </source>
</evidence>
<reference evidence="4" key="1">
    <citation type="submission" date="2019-09" db="EMBL/GenBank/DDBJ databases">
        <title>Mumia zhuanghuii sp. nov. isolated from the intestinal contents of plateau pika (Ochotona curzoniae) in the Qinghai-Tibet plateau of China.</title>
        <authorList>
            <person name="Tian Z."/>
        </authorList>
    </citation>
    <scope>NUCLEOTIDE SEQUENCE [LARGE SCALE GENOMIC DNA]</scope>
    <source>
        <strain evidence="4">JCM 30598</strain>
    </source>
</reference>
<evidence type="ECO:0000259" key="2">
    <source>
        <dbReference type="Pfam" id="PF07969"/>
    </source>
</evidence>
<dbReference type="PANTHER" id="PTHR22642:SF2">
    <property type="entry name" value="PROTEIN LONG AFTER FAR-RED 3"/>
    <property type="match status" value="1"/>
</dbReference>
<keyword evidence="3" id="KW-0378">Hydrolase</keyword>
<dbReference type="InterPro" id="IPR011059">
    <property type="entry name" value="Metal-dep_hydrolase_composite"/>
</dbReference>
<comment type="caution">
    <text evidence="3">The sequence shown here is derived from an EMBL/GenBank/DDBJ whole genome shotgun (WGS) entry which is preliminary data.</text>
</comment>
<dbReference type="OrthoDB" id="3173428at2"/>
<dbReference type="Gene3D" id="3.20.20.140">
    <property type="entry name" value="Metal-dependent hydrolases"/>
    <property type="match status" value="1"/>
</dbReference>
<dbReference type="SUPFAM" id="SSF51338">
    <property type="entry name" value="Composite domain of metallo-dependent hydrolases"/>
    <property type="match status" value="1"/>
</dbReference>
<accession>A0A5J5J041</accession>
<dbReference type="PANTHER" id="PTHR22642">
    <property type="entry name" value="IMIDAZOLONEPROPIONASE"/>
    <property type="match status" value="1"/>
</dbReference>
<dbReference type="GO" id="GO:0016810">
    <property type="term" value="F:hydrolase activity, acting on carbon-nitrogen (but not peptide) bonds"/>
    <property type="evidence" value="ECO:0007669"/>
    <property type="project" value="InterPro"/>
</dbReference>
<dbReference type="Pfam" id="PF07969">
    <property type="entry name" value="Amidohydro_3"/>
    <property type="match status" value="1"/>
</dbReference>
<dbReference type="InterPro" id="IPR013108">
    <property type="entry name" value="Amidohydro_3"/>
</dbReference>
<keyword evidence="4" id="KW-1185">Reference proteome</keyword>
<feature type="domain" description="Amidohydrolase 3" evidence="2">
    <location>
        <begin position="166"/>
        <end position="487"/>
    </location>
</feature>
<protein>
    <submittedName>
        <fullName evidence="3">Amidohydrolase family protein</fullName>
    </submittedName>
</protein>
<dbReference type="InterPro" id="IPR032466">
    <property type="entry name" value="Metal_Hydrolase"/>
</dbReference>
<dbReference type="Gene3D" id="3.10.310.70">
    <property type="match status" value="1"/>
</dbReference>
<dbReference type="SUPFAM" id="SSF51556">
    <property type="entry name" value="Metallo-dependent hydrolases"/>
    <property type="match status" value="1"/>
</dbReference>
<dbReference type="Proteomes" id="UP000325827">
    <property type="component" value="Unassembled WGS sequence"/>
</dbReference>
<gene>
    <name evidence="3" type="ORF">F6B43_11375</name>
</gene>
<dbReference type="AlphaFoldDB" id="A0A5J5J041"/>
<name>A0A5J5J041_9MICO</name>
<organism evidence="3 4">
    <name type="scientific">Microbacterium rhizomatis</name>
    <dbReference type="NCBI Taxonomy" id="1631477"/>
    <lineage>
        <taxon>Bacteria</taxon>
        <taxon>Bacillati</taxon>
        <taxon>Actinomycetota</taxon>
        <taxon>Actinomycetes</taxon>
        <taxon>Micrococcales</taxon>
        <taxon>Microbacteriaceae</taxon>
        <taxon>Microbacterium</taxon>
    </lineage>
</organism>
<proteinExistence type="predicted"/>
<dbReference type="EMBL" id="VYSA01000002">
    <property type="protein sequence ID" value="KAA9108012.1"/>
    <property type="molecule type" value="Genomic_DNA"/>
</dbReference>
<evidence type="ECO:0000313" key="4">
    <source>
        <dbReference type="Proteomes" id="UP000325827"/>
    </source>
</evidence>
<evidence type="ECO:0000256" key="1">
    <source>
        <dbReference type="SAM" id="MobiDB-lite"/>
    </source>
</evidence>
<feature type="region of interest" description="Disordered" evidence="1">
    <location>
        <begin position="1"/>
        <end position="32"/>
    </location>
</feature>